<dbReference type="Proteomes" id="UP000887565">
    <property type="component" value="Unplaced"/>
</dbReference>
<reference evidence="3" key="1">
    <citation type="submission" date="2022-11" db="UniProtKB">
        <authorList>
            <consortium name="WormBaseParasite"/>
        </authorList>
    </citation>
    <scope>IDENTIFICATION</scope>
</reference>
<evidence type="ECO:0000256" key="1">
    <source>
        <dbReference type="SAM" id="MobiDB-lite"/>
    </source>
</evidence>
<accession>A0A915IUP8</accession>
<organism evidence="2 3">
    <name type="scientific">Romanomermis culicivorax</name>
    <name type="common">Nematode worm</name>
    <dbReference type="NCBI Taxonomy" id="13658"/>
    <lineage>
        <taxon>Eukaryota</taxon>
        <taxon>Metazoa</taxon>
        <taxon>Ecdysozoa</taxon>
        <taxon>Nematoda</taxon>
        <taxon>Enoplea</taxon>
        <taxon>Dorylaimia</taxon>
        <taxon>Mermithida</taxon>
        <taxon>Mermithoidea</taxon>
        <taxon>Mermithidae</taxon>
        <taxon>Romanomermis</taxon>
    </lineage>
</organism>
<protein>
    <submittedName>
        <fullName evidence="3">Uncharacterized protein</fullName>
    </submittedName>
</protein>
<dbReference type="AlphaFoldDB" id="A0A915IUP8"/>
<feature type="compositionally biased region" description="Basic residues" evidence="1">
    <location>
        <begin position="88"/>
        <end position="102"/>
    </location>
</feature>
<proteinExistence type="predicted"/>
<feature type="region of interest" description="Disordered" evidence="1">
    <location>
        <begin position="84"/>
        <end position="110"/>
    </location>
</feature>
<keyword evidence="2" id="KW-1185">Reference proteome</keyword>
<evidence type="ECO:0000313" key="2">
    <source>
        <dbReference type="Proteomes" id="UP000887565"/>
    </source>
</evidence>
<dbReference type="WBParaSite" id="nRc.2.0.1.t17914-RA">
    <property type="protein sequence ID" value="nRc.2.0.1.t17914-RA"/>
    <property type="gene ID" value="nRc.2.0.1.g17914"/>
</dbReference>
<sequence>MMSLTTTYFSRKFTNLLISLITVQYFLATFSSIDHQTVLLTNDDIFSSAAKSWSHGAWGAEAAHPRTFLDALLRELAEKEQMTGRRGGFYRKGKKRLSRRAPRPADFDSV</sequence>
<name>A0A915IUP8_ROMCU</name>
<evidence type="ECO:0000313" key="3">
    <source>
        <dbReference type="WBParaSite" id="nRc.2.0.1.t17914-RA"/>
    </source>
</evidence>